<dbReference type="PROSITE" id="PS00139">
    <property type="entry name" value="THIOL_PROTEASE_CYS"/>
    <property type="match status" value="1"/>
</dbReference>
<evidence type="ECO:0000256" key="4">
    <source>
        <dbReference type="ARBA" id="ARBA00022723"/>
    </source>
</evidence>
<dbReference type="InterPro" id="IPR000169">
    <property type="entry name" value="Pept_cys_AS"/>
</dbReference>
<dbReference type="GO" id="GO:0008270">
    <property type="term" value="F:zinc ion binding"/>
    <property type="evidence" value="ECO:0007669"/>
    <property type="project" value="UniProtKB-KW"/>
</dbReference>
<feature type="active site" evidence="10 11">
    <location>
        <position position="494"/>
    </location>
</feature>
<organism evidence="16 17">
    <name type="scientific">Mizuhopecten yessoensis</name>
    <name type="common">Japanese scallop</name>
    <name type="synonym">Patinopecten yessoensis</name>
    <dbReference type="NCBI Taxonomy" id="6573"/>
    <lineage>
        <taxon>Eukaryota</taxon>
        <taxon>Metazoa</taxon>
        <taxon>Spiralia</taxon>
        <taxon>Lophotrochozoa</taxon>
        <taxon>Mollusca</taxon>
        <taxon>Bivalvia</taxon>
        <taxon>Autobranchia</taxon>
        <taxon>Pteriomorphia</taxon>
        <taxon>Pectinida</taxon>
        <taxon>Pectinoidea</taxon>
        <taxon>Pectinidae</taxon>
        <taxon>Mizuhopecten</taxon>
    </lineage>
</organism>
<gene>
    <name evidence="16" type="ORF">KP79_PYT23415</name>
</gene>
<sequence>MSEAAHARSVKWTCQHCTLQNENFRKRCAACHHERIHTEILIAERGHTVRGWTCTNCHYDNTMHVQSCNNCHKRNKPLARLVSQEEYFNVDKWHCKFCAFMSPETLHKCEICDNPRDWQASNSGTQEDVSGVDCGKKKEKHDKITVDRGNNKDNGKGTNTDKEKQKKNSGPSAHKDRAKHADAAETDDHWLCKTCTFLNSKLMEKECEMCESVRPSSVVQKPPIPRSAKRQRLQQQESVRVVDLQRREETDALKRWTSITKYCRERKTKFTDKSFPHDITSLFVKPRKEGSNPQWRRCNDISSGNPHEKWLVYQEKPVPDDIEQGYLGNCWYLSALAVLAERKELMDKIILTKTFCPEGAYHVRLCKDGCWKIVLVDDAFPCDPNNRLLYSKCKRKQLWVPLIEKAAAKLFGCYEALTAGYTVEALSLLTGEPCERINFQDSEEGDKETDRVLVWSKLVNARESKFLMGTACGSGKKEDVDEDHFKKMGLITFHAYSLLDAQDVQGNQLVRVRNPWGRESWNGDWSDQSQRWSSINSSSKKALNPTQNQNGIFWICLEEFMKYFYSVDICKVRSDWNEVRIKGVFPPNAGKPWKFINLAIMEKTQLDIGLFQKSYRGQKGPENTLDLFIVVMENDMGGPRLFKRVVATSRRSQHSFVGCEVDLHPGYYTIACLAFKHWKTADHSGRPPMDDEHLSRDFLLAIHSSRMILSEEIDSQIPDYNTALADVIIQTAIQKGKRNKLDKDEFVRYELWWHGVIIVLENKSPKNYISYKCDTSNSSYLLSTRGTFVTLDCLPPMHRQVIAVLTPHDAKIGWSSSCQFTSSVRTKPGLHPQLGGPTGKNNLPEITSQLMALHGPRPIL</sequence>
<keyword evidence="4" id="KW-0479">Metal-binding</keyword>
<dbReference type="OrthoDB" id="424753at2759"/>
<dbReference type="EMBL" id="NEDP02005485">
    <property type="protein sequence ID" value="OWF40157.1"/>
    <property type="molecule type" value="Genomic_DNA"/>
</dbReference>
<evidence type="ECO:0000259" key="14">
    <source>
        <dbReference type="PROSITE" id="PS50199"/>
    </source>
</evidence>
<keyword evidence="17" id="KW-1185">Reference proteome</keyword>
<keyword evidence="6 12" id="KW-0863">Zinc-finger</keyword>
<dbReference type="GO" id="GO:0005737">
    <property type="term" value="C:cytoplasm"/>
    <property type="evidence" value="ECO:0007669"/>
    <property type="project" value="TreeGrafter"/>
</dbReference>
<dbReference type="InterPro" id="IPR001876">
    <property type="entry name" value="Znf_RanBP2"/>
</dbReference>
<keyword evidence="9" id="KW-0862">Zinc</keyword>
<dbReference type="SMART" id="SM00230">
    <property type="entry name" value="CysPc"/>
    <property type="match status" value="1"/>
</dbReference>
<protein>
    <submittedName>
        <fullName evidence="16">Calpain-D</fullName>
    </submittedName>
</protein>
<dbReference type="STRING" id="6573.A0A210PUH6"/>
<dbReference type="AlphaFoldDB" id="A0A210PUH6"/>
<comment type="similarity">
    <text evidence="1">Belongs to the peptidase C2 family.</text>
</comment>
<dbReference type="InterPro" id="IPR036443">
    <property type="entry name" value="Znf_RanBP2_sf"/>
</dbReference>
<dbReference type="CDD" id="cd00044">
    <property type="entry name" value="CysPc"/>
    <property type="match status" value="1"/>
</dbReference>
<feature type="active site" evidence="10 11">
    <location>
        <position position="330"/>
    </location>
</feature>
<dbReference type="Pfam" id="PF00648">
    <property type="entry name" value="Peptidase_C2"/>
    <property type="match status" value="1"/>
</dbReference>
<evidence type="ECO:0000256" key="12">
    <source>
        <dbReference type="PROSITE-ProRule" id="PRU00322"/>
    </source>
</evidence>
<dbReference type="Proteomes" id="UP000242188">
    <property type="component" value="Unassembled WGS sequence"/>
</dbReference>
<evidence type="ECO:0000256" key="1">
    <source>
        <dbReference type="ARBA" id="ARBA00007623"/>
    </source>
</evidence>
<keyword evidence="5" id="KW-0677">Repeat</keyword>
<feature type="active site" evidence="10 11">
    <location>
        <position position="514"/>
    </location>
</feature>
<feature type="region of interest" description="Disordered" evidence="13">
    <location>
        <begin position="121"/>
        <end position="183"/>
    </location>
</feature>
<dbReference type="PROSITE" id="PS50199">
    <property type="entry name" value="ZF_RANBP2_2"/>
    <property type="match status" value="1"/>
</dbReference>
<evidence type="ECO:0000256" key="2">
    <source>
        <dbReference type="ARBA" id="ARBA00022553"/>
    </source>
</evidence>
<evidence type="ECO:0000256" key="3">
    <source>
        <dbReference type="ARBA" id="ARBA00022670"/>
    </source>
</evidence>
<dbReference type="Gene3D" id="3.90.70.10">
    <property type="entry name" value="Cysteine proteinases"/>
    <property type="match status" value="1"/>
</dbReference>
<dbReference type="InterPro" id="IPR001300">
    <property type="entry name" value="Peptidase_C2_calpain_cat"/>
</dbReference>
<dbReference type="PRINTS" id="PR00704">
    <property type="entry name" value="CALPAIN"/>
</dbReference>
<evidence type="ECO:0000256" key="13">
    <source>
        <dbReference type="SAM" id="MobiDB-lite"/>
    </source>
</evidence>
<comment type="caution">
    <text evidence="16">The sequence shown here is derived from an EMBL/GenBank/DDBJ whole genome shotgun (WGS) entry which is preliminary data.</text>
</comment>
<dbReference type="Gene3D" id="2.30.30.380">
    <property type="entry name" value="Zn-finger domain of Sec23/24"/>
    <property type="match status" value="1"/>
</dbReference>
<dbReference type="InterPro" id="IPR022684">
    <property type="entry name" value="Calpain_cysteine_protease"/>
</dbReference>
<evidence type="ECO:0000313" key="16">
    <source>
        <dbReference type="EMBL" id="OWF40157.1"/>
    </source>
</evidence>
<feature type="domain" description="Calpain catalytic" evidence="15">
    <location>
        <begin position="269"/>
        <end position="573"/>
    </location>
</feature>
<evidence type="ECO:0000256" key="6">
    <source>
        <dbReference type="ARBA" id="ARBA00022771"/>
    </source>
</evidence>
<proteinExistence type="inferred from homology"/>
<dbReference type="PROSITE" id="PS01358">
    <property type="entry name" value="ZF_RANBP2_1"/>
    <property type="match status" value="2"/>
</dbReference>
<keyword evidence="7 11" id="KW-0378">Hydrolase</keyword>
<evidence type="ECO:0000256" key="7">
    <source>
        <dbReference type="ARBA" id="ARBA00022801"/>
    </source>
</evidence>
<dbReference type="SMART" id="SM00547">
    <property type="entry name" value="ZnF_RBZ"/>
    <property type="match status" value="4"/>
</dbReference>
<name>A0A210PUH6_MIZYE</name>
<evidence type="ECO:0000256" key="5">
    <source>
        <dbReference type="ARBA" id="ARBA00022737"/>
    </source>
</evidence>
<dbReference type="PROSITE" id="PS50203">
    <property type="entry name" value="CALPAIN_CAT"/>
    <property type="match status" value="1"/>
</dbReference>
<feature type="compositionally biased region" description="Basic and acidic residues" evidence="13">
    <location>
        <begin position="141"/>
        <end position="166"/>
    </location>
</feature>
<evidence type="ECO:0000256" key="9">
    <source>
        <dbReference type="ARBA" id="ARBA00022833"/>
    </source>
</evidence>
<evidence type="ECO:0000259" key="15">
    <source>
        <dbReference type="PROSITE" id="PS50203"/>
    </source>
</evidence>
<dbReference type="SUPFAM" id="SSF90209">
    <property type="entry name" value="Ran binding protein zinc finger-like"/>
    <property type="match status" value="3"/>
</dbReference>
<evidence type="ECO:0000313" key="17">
    <source>
        <dbReference type="Proteomes" id="UP000242188"/>
    </source>
</evidence>
<feature type="compositionally biased region" description="Basic and acidic residues" evidence="13">
    <location>
        <begin position="173"/>
        <end position="183"/>
    </location>
</feature>
<dbReference type="InterPro" id="IPR038765">
    <property type="entry name" value="Papain-like_cys_pep_sf"/>
</dbReference>
<dbReference type="FunFam" id="3.90.70.10:FF:000010">
    <property type="entry name" value="Calpain 15"/>
    <property type="match status" value="1"/>
</dbReference>
<evidence type="ECO:0000256" key="11">
    <source>
        <dbReference type="PROSITE-ProRule" id="PRU00239"/>
    </source>
</evidence>
<dbReference type="PANTHER" id="PTHR10183:SF382">
    <property type="entry name" value="CALPAIN-15"/>
    <property type="match status" value="1"/>
</dbReference>
<dbReference type="Gene3D" id="4.10.1060.10">
    <property type="entry name" value="Zinc finger, RanBP2-type"/>
    <property type="match status" value="1"/>
</dbReference>
<reference evidence="16 17" key="1">
    <citation type="journal article" date="2017" name="Nat. Ecol. Evol.">
        <title>Scallop genome provides insights into evolution of bilaterian karyotype and development.</title>
        <authorList>
            <person name="Wang S."/>
            <person name="Zhang J."/>
            <person name="Jiao W."/>
            <person name="Li J."/>
            <person name="Xun X."/>
            <person name="Sun Y."/>
            <person name="Guo X."/>
            <person name="Huan P."/>
            <person name="Dong B."/>
            <person name="Zhang L."/>
            <person name="Hu X."/>
            <person name="Sun X."/>
            <person name="Wang J."/>
            <person name="Zhao C."/>
            <person name="Wang Y."/>
            <person name="Wang D."/>
            <person name="Huang X."/>
            <person name="Wang R."/>
            <person name="Lv J."/>
            <person name="Li Y."/>
            <person name="Zhang Z."/>
            <person name="Liu B."/>
            <person name="Lu W."/>
            <person name="Hui Y."/>
            <person name="Liang J."/>
            <person name="Zhou Z."/>
            <person name="Hou R."/>
            <person name="Li X."/>
            <person name="Liu Y."/>
            <person name="Li H."/>
            <person name="Ning X."/>
            <person name="Lin Y."/>
            <person name="Zhao L."/>
            <person name="Xing Q."/>
            <person name="Dou J."/>
            <person name="Li Y."/>
            <person name="Mao J."/>
            <person name="Guo H."/>
            <person name="Dou H."/>
            <person name="Li T."/>
            <person name="Mu C."/>
            <person name="Jiang W."/>
            <person name="Fu Q."/>
            <person name="Fu X."/>
            <person name="Miao Y."/>
            <person name="Liu J."/>
            <person name="Yu Q."/>
            <person name="Li R."/>
            <person name="Liao H."/>
            <person name="Li X."/>
            <person name="Kong Y."/>
            <person name="Jiang Z."/>
            <person name="Chourrout D."/>
            <person name="Li R."/>
            <person name="Bao Z."/>
        </authorList>
    </citation>
    <scope>NUCLEOTIDE SEQUENCE [LARGE SCALE GENOMIC DNA]</scope>
    <source>
        <strain evidence="16 17">PY_sf001</strain>
    </source>
</reference>
<evidence type="ECO:0000256" key="10">
    <source>
        <dbReference type="PIRSR" id="PIRSR622684-1"/>
    </source>
</evidence>
<dbReference type="GO" id="GO:0006508">
    <property type="term" value="P:proteolysis"/>
    <property type="evidence" value="ECO:0007669"/>
    <property type="project" value="UniProtKB-KW"/>
</dbReference>
<accession>A0A210PUH6</accession>
<dbReference type="PANTHER" id="PTHR10183">
    <property type="entry name" value="CALPAIN"/>
    <property type="match status" value="1"/>
</dbReference>
<keyword evidence="2" id="KW-0597">Phosphoprotein</keyword>
<dbReference type="SUPFAM" id="SSF54001">
    <property type="entry name" value="Cysteine proteinases"/>
    <property type="match status" value="1"/>
</dbReference>
<keyword evidence="8 11" id="KW-0788">Thiol protease</keyword>
<keyword evidence="3 11" id="KW-0645">Protease</keyword>
<feature type="domain" description="RanBP2-type" evidence="14">
    <location>
        <begin position="8"/>
        <end position="37"/>
    </location>
</feature>
<evidence type="ECO:0000256" key="8">
    <source>
        <dbReference type="ARBA" id="ARBA00022807"/>
    </source>
</evidence>
<dbReference type="GO" id="GO:0004198">
    <property type="term" value="F:calcium-dependent cysteine-type endopeptidase activity"/>
    <property type="evidence" value="ECO:0007669"/>
    <property type="project" value="InterPro"/>
</dbReference>